<sequence>MYDTIQSLGYRNWRKLLVSHEDHRYLKQVEMREEGGTPSIVGAVRAGLVFQLKAVMGADSIMSREHELCRRALGRWLSCPSLVLLGNTAVPRLPIFSFLIRHPTTRQFLHHNFVCAVLNDVFGIQARGGCACAGPYAQDLLGIDKKLAKEIEAVLLEDSRLDRVHLRRYTEYSEKEILRPGFTRLNLPYFMDDECIDFVLKAVSLTAQHAWKLLPQYIFNPETGEWKQRNHQVFQDRRWLGSISYSEGRMTYPDPPALKTIGRLPEDYEVMEKIPDCFGGNEVTSYWHQNVGSFDVHLIPGEYYNAFNLHMSLFLFLCPQHCLRLAEDIFKRAEKIRVQLPDQTLLFDSKAADLRWFMLPSEALGLLGNKSQPSQHALPRKLPFEPIKYKHKMDPSDTLDMNVNVKQHQGSDSFLIGSMEGNQRTEVAPDYLTRHTAGSDRSLHCVAMAKKSCDAHHELSCAELFRNTVEDGFVEEVCNKEESEQAECNDSSCWLNPMGGVKGRTEHEGGDGVDAEKNSNDKTDFVPSVKDDELSLVSSSSALTVCNNVGTGCNRTASVDGKCTISRSQLENVHVCGEKPKSGTVETESGLSSFPSENFSKISVLDKCSDTQPGVRAEQIPDDSSTQETSISALELTPALSNDPHSLSAPEREVSHFGSSSNLNISEAVPEKSDEQPTDDCPEEQTTNKLESSEQMCQVTQGPPLPMSDMNSQTGSCLVMQTSDDKKPRPSKNKKKSVSGFQKPPKSIFKPTVQALEEYTMIQDGDRVLVGLSGGKDSLSLLHTLKQYQFYAKSKGISFELGGVTVDPQTSAYDPRPLIPYLASLGVPYFYEEQCIIDAAAGLEGGCDSICSFCSRMKRGRLYACARREGYNVLAMGQHLDDLAESFLMSVFHNGLLRTMKANYTVKEGDLRVIRPLVYTREKDLRDFAEKAKLPVIPENCPACFEAPKERHRTKQLLASQELLFPRLYNSLQAAIKPLMAKNRTGMESSRKKEDFFDENDL</sequence>
<dbReference type="InterPro" id="IPR014729">
    <property type="entry name" value="Rossmann-like_a/b/a_fold"/>
</dbReference>
<dbReference type="OMA" id="PFFMPEA"/>
<dbReference type="GeneID" id="119727885"/>
<feature type="domain" description="tRNA(Ile)-lysidine/2-thiocytidine synthase N-terminal" evidence="3">
    <location>
        <begin position="768"/>
        <end position="936"/>
    </location>
</feature>
<organism evidence="4 5">
    <name type="scientific">Patiria miniata</name>
    <name type="common">Bat star</name>
    <name type="synonym">Asterina miniata</name>
    <dbReference type="NCBI Taxonomy" id="46514"/>
    <lineage>
        <taxon>Eukaryota</taxon>
        <taxon>Metazoa</taxon>
        <taxon>Echinodermata</taxon>
        <taxon>Eleutherozoa</taxon>
        <taxon>Asterozoa</taxon>
        <taxon>Asteroidea</taxon>
        <taxon>Valvatacea</taxon>
        <taxon>Valvatida</taxon>
        <taxon>Asterinidae</taxon>
        <taxon>Patiria</taxon>
    </lineage>
</organism>
<feature type="domain" description="Aminotransferase class V" evidence="2">
    <location>
        <begin position="22"/>
        <end position="138"/>
    </location>
</feature>
<feature type="compositionally biased region" description="Polar residues" evidence="1">
    <location>
        <begin position="622"/>
        <end position="632"/>
    </location>
</feature>
<dbReference type="RefSeq" id="XP_038055890.1">
    <property type="nucleotide sequence ID" value="XM_038199962.1"/>
</dbReference>
<dbReference type="SUPFAM" id="SSF52402">
    <property type="entry name" value="Adenine nucleotide alpha hydrolases-like"/>
    <property type="match status" value="1"/>
</dbReference>
<feature type="compositionally biased region" description="Polar residues" evidence="1">
    <location>
        <begin position="684"/>
        <end position="701"/>
    </location>
</feature>
<dbReference type="OrthoDB" id="420046at2759"/>
<dbReference type="EnsemblMetazoa" id="XM_038199962.1">
    <property type="protein sequence ID" value="XP_038055890.1"/>
    <property type="gene ID" value="LOC119727885"/>
</dbReference>
<evidence type="ECO:0000259" key="2">
    <source>
        <dbReference type="Pfam" id="PF00266"/>
    </source>
</evidence>
<dbReference type="Pfam" id="PF01171">
    <property type="entry name" value="ATP_bind_3"/>
    <property type="match status" value="1"/>
</dbReference>
<feature type="region of interest" description="Disordered" evidence="1">
    <location>
        <begin position="503"/>
        <end position="523"/>
    </location>
</feature>
<dbReference type="SUPFAM" id="SSF53383">
    <property type="entry name" value="PLP-dependent transferases"/>
    <property type="match status" value="1"/>
</dbReference>
<keyword evidence="5" id="KW-1185">Reference proteome</keyword>
<dbReference type="InterPro" id="IPR000192">
    <property type="entry name" value="Aminotrans_V_dom"/>
</dbReference>
<feature type="region of interest" description="Disordered" evidence="1">
    <location>
        <begin position="610"/>
        <end position="745"/>
    </location>
</feature>
<proteinExistence type="predicted"/>
<evidence type="ECO:0000259" key="3">
    <source>
        <dbReference type="Pfam" id="PF01171"/>
    </source>
</evidence>
<evidence type="ECO:0000256" key="1">
    <source>
        <dbReference type="SAM" id="MobiDB-lite"/>
    </source>
</evidence>
<dbReference type="Proteomes" id="UP000887568">
    <property type="component" value="Unplaced"/>
</dbReference>
<dbReference type="PANTHER" id="PTHR43686">
    <property type="entry name" value="SULFURTRANSFERASE-RELATED"/>
    <property type="match status" value="1"/>
</dbReference>
<dbReference type="InterPro" id="IPR015422">
    <property type="entry name" value="PyrdxlP-dep_Trfase_small"/>
</dbReference>
<dbReference type="Pfam" id="PF00266">
    <property type="entry name" value="Aminotran_5"/>
    <property type="match status" value="1"/>
</dbReference>
<name>A0A913ZX73_PATMI</name>
<dbReference type="Gene3D" id="3.90.1150.10">
    <property type="entry name" value="Aspartate Aminotransferase, domain 1"/>
    <property type="match status" value="1"/>
</dbReference>
<accession>A0A913ZX73</accession>
<dbReference type="InterPro" id="IPR011063">
    <property type="entry name" value="TilS/TtcA_N"/>
</dbReference>
<reference evidence="4" key="1">
    <citation type="submission" date="2022-11" db="UniProtKB">
        <authorList>
            <consortium name="EnsemblMetazoa"/>
        </authorList>
    </citation>
    <scope>IDENTIFICATION</scope>
</reference>
<dbReference type="CDD" id="cd24138">
    <property type="entry name" value="TtcA-like"/>
    <property type="match status" value="1"/>
</dbReference>
<evidence type="ECO:0000313" key="5">
    <source>
        <dbReference type="Proteomes" id="UP000887568"/>
    </source>
</evidence>
<dbReference type="InterPro" id="IPR015424">
    <property type="entry name" value="PyrdxlP-dep_Trfase"/>
</dbReference>
<dbReference type="Gene3D" id="3.40.50.620">
    <property type="entry name" value="HUPs"/>
    <property type="match status" value="1"/>
</dbReference>
<evidence type="ECO:0008006" key="6">
    <source>
        <dbReference type="Google" id="ProtNLM"/>
    </source>
</evidence>
<protein>
    <recommendedName>
        <fullName evidence="6">tRNA 2-thiocytidine biosynthesis protein TtcA</fullName>
    </recommendedName>
</protein>
<evidence type="ECO:0000313" key="4">
    <source>
        <dbReference type="EnsemblMetazoa" id="XP_038055890.1"/>
    </source>
</evidence>
<dbReference type="PANTHER" id="PTHR43686:SF1">
    <property type="entry name" value="AMINOTRAN_5 DOMAIN-CONTAINING PROTEIN"/>
    <property type="match status" value="1"/>
</dbReference>
<feature type="compositionally biased region" description="Polar residues" evidence="1">
    <location>
        <begin position="709"/>
        <end position="722"/>
    </location>
</feature>
<dbReference type="AlphaFoldDB" id="A0A913ZX73"/>